<evidence type="ECO:0000313" key="2">
    <source>
        <dbReference type="EMBL" id="KAF8472384.1"/>
    </source>
</evidence>
<feature type="region of interest" description="Disordered" evidence="1">
    <location>
        <begin position="1"/>
        <end position="29"/>
    </location>
</feature>
<dbReference type="AlphaFoldDB" id="A0A9P5MQB9"/>
<comment type="caution">
    <text evidence="2">The sequence shown here is derived from an EMBL/GenBank/DDBJ whole genome shotgun (WGS) entry which is preliminary data.</text>
</comment>
<proteinExistence type="predicted"/>
<reference evidence="2" key="1">
    <citation type="submission" date="2019-10" db="EMBL/GenBank/DDBJ databases">
        <authorList>
            <consortium name="DOE Joint Genome Institute"/>
            <person name="Kuo A."/>
            <person name="Miyauchi S."/>
            <person name="Kiss E."/>
            <person name="Drula E."/>
            <person name="Kohler A."/>
            <person name="Sanchez-Garcia M."/>
            <person name="Andreopoulos B."/>
            <person name="Barry K.W."/>
            <person name="Bonito G."/>
            <person name="Buee M."/>
            <person name="Carver A."/>
            <person name="Chen C."/>
            <person name="Cichocki N."/>
            <person name="Clum A."/>
            <person name="Culley D."/>
            <person name="Crous P.W."/>
            <person name="Fauchery L."/>
            <person name="Girlanda M."/>
            <person name="Hayes R."/>
            <person name="Keri Z."/>
            <person name="LaButti K."/>
            <person name="Lipzen A."/>
            <person name="Lombard V."/>
            <person name="Magnuson J."/>
            <person name="Maillard F."/>
            <person name="Morin E."/>
            <person name="Murat C."/>
            <person name="Nolan M."/>
            <person name="Ohm R."/>
            <person name="Pangilinan J."/>
            <person name="Pereira M."/>
            <person name="Perotto S."/>
            <person name="Peter M."/>
            <person name="Riley R."/>
            <person name="Sitrit Y."/>
            <person name="Stielow B."/>
            <person name="Szollosi G."/>
            <person name="Zifcakova L."/>
            <person name="Stursova M."/>
            <person name="Spatafora J.W."/>
            <person name="Tedersoo L."/>
            <person name="Vaario L.-M."/>
            <person name="Yamada A."/>
            <person name="Yan M."/>
            <person name="Wang P."/>
            <person name="Xu J."/>
            <person name="Bruns T."/>
            <person name="Baldrian P."/>
            <person name="Vilgalys R."/>
            <person name="Henrissat B."/>
            <person name="Grigoriev I.V."/>
            <person name="Hibbett D."/>
            <person name="Nagy L.G."/>
            <person name="Martin F.M."/>
        </authorList>
    </citation>
    <scope>NUCLEOTIDE SEQUENCE</scope>
    <source>
        <strain evidence="2">Prilba</strain>
    </source>
</reference>
<dbReference type="Proteomes" id="UP000759537">
    <property type="component" value="Unassembled WGS sequence"/>
</dbReference>
<name>A0A9P5MQB9_9AGAM</name>
<accession>A0A9P5MQB9</accession>
<protein>
    <submittedName>
        <fullName evidence="2">Uncharacterized protein</fullName>
    </submittedName>
</protein>
<gene>
    <name evidence="2" type="ORF">DFH94DRAFT_684596</name>
</gene>
<keyword evidence="3" id="KW-1185">Reference proteome</keyword>
<evidence type="ECO:0000256" key="1">
    <source>
        <dbReference type="SAM" id="MobiDB-lite"/>
    </source>
</evidence>
<sequence length="403" mass="43709">MCEAVESPDHFDPNSGGVQTTGTGARANTAQGKEAELLLARPSQSLMRNGVLETWDRRNCAKGSASPRVLGIAGWTGGWIGIGGRVERGGGGAGAPRFVFQALVVQFLEIALFCLDLSWRGDITRRRGKPVEAETFELDEHLKAHASHTHDLGGDTLSVGLFVLVLFSLRNQLSLACYVPLSAHIFHRLGRGAEGCTRLTGRAPNLMPPSLAMRSAIILRRCNLSLPDSSRREGHWCRRWYGRKGSVPLMADDEQGLAECWAALSECGIRERRRYHSRFFDGGASGGDMSPGISGVVSVAYCPAPHLSSCQRPWVQGEVVLLFILNSNSLVGLPRFQKILSGIANIECTPPTHSSCPWPGFHTSVKVTQLGSVSSGVDHFPEVVGYQGTRADWRIRINVASTL</sequence>
<feature type="compositionally biased region" description="Polar residues" evidence="1">
    <location>
        <begin position="16"/>
        <end position="29"/>
    </location>
</feature>
<dbReference type="EMBL" id="WHVB01000020">
    <property type="protein sequence ID" value="KAF8472384.1"/>
    <property type="molecule type" value="Genomic_DNA"/>
</dbReference>
<evidence type="ECO:0000313" key="3">
    <source>
        <dbReference type="Proteomes" id="UP000759537"/>
    </source>
</evidence>
<reference evidence="2" key="2">
    <citation type="journal article" date="2020" name="Nat. Commun.">
        <title>Large-scale genome sequencing of mycorrhizal fungi provides insights into the early evolution of symbiotic traits.</title>
        <authorList>
            <person name="Miyauchi S."/>
            <person name="Kiss E."/>
            <person name="Kuo A."/>
            <person name="Drula E."/>
            <person name="Kohler A."/>
            <person name="Sanchez-Garcia M."/>
            <person name="Morin E."/>
            <person name="Andreopoulos B."/>
            <person name="Barry K.W."/>
            <person name="Bonito G."/>
            <person name="Buee M."/>
            <person name="Carver A."/>
            <person name="Chen C."/>
            <person name="Cichocki N."/>
            <person name="Clum A."/>
            <person name="Culley D."/>
            <person name="Crous P.W."/>
            <person name="Fauchery L."/>
            <person name="Girlanda M."/>
            <person name="Hayes R.D."/>
            <person name="Keri Z."/>
            <person name="LaButti K."/>
            <person name="Lipzen A."/>
            <person name="Lombard V."/>
            <person name="Magnuson J."/>
            <person name="Maillard F."/>
            <person name="Murat C."/>
            <person name="Nolan M."/>
            <person name="Ohm R.A."/>
            <person name="Pangilinan J."/>
            <person name="Pereira M.F."/>
            <person name="Perotto S."/>
            <person name="Peter M."/>
            <person name="Pfister S."/>
            <person name="Riley R."/>
            <person name="Sitrit Y."/>
            <person name="Stielow J.B."/>
            <person name="Szollosi G."/>
            <person name="Zifcakova L."/>
            <person name="Stursova M."/>
            <person name="Spatafora J.W."/>
            <person name="Tedersoo L."/>
            <person name="Vaario L.M."/>
            <person name="Yamada A."/>
            <person name="Yan M."/>
            <person name="Wang P."/>
            <person name="Xu J."/>
            <person name="Bruns T."/>
            <person name="Baldrian P."/>
            <person name="Vilgalys R."/>
            <person name="Dunand C."/>
            <person name="Henrissat B."/>
            <person name="Grigoriev I.V."/>
            <person name="Hibbett D."/>
            <person name="Nagy L.G."/>
            <person name="Martin F.M."/>
        </authorList>
    </citation>
    <scope>NUCLEOTIDE SEQUENCE</scope>
    <source>
        <strain evidence="2">Prilba</strain>
    </source>
</reference>
<organism evidence="2 3">
    <name type="scientific">Russula ochroleuca</name>
    <dbReference type="NCBI Taxonomy" id="152965"/>
    <lineage>
        <taxon>Eukaryota</taxon>
        <taxon>Fungi</taxon>
        <taxon>Dikarya</taxon>
        <taxon>Basidiomycota</taxon>
        <taxon>Agaricomycotina</taxon>
        <taxon>Agaricomycetes</taxon>
        <taxon>Russulales</taxon>
        <taxon>Russulaceae</taxon>
        <taxon>Russula</taxon>
    </lineage>
</organism>